<feature type="region of interest" description="Disordered" evidence="1">
    <location>
        <begin position="53"/>
        <end position="80"/>
    </location>
</feature>
<reference evidence="2 3" key="1">
    <citation type="journal article" date="2018" name="Mol. Biol. Evol.">
        <title>Analysis of the draft genome of the red seaweed Gracilariopsis chorda provides insights into genome size evolution in Rhodophyta.</title>
        <authorList>
            <person name="Lee J."/>
            <person name="Yang E.C."/>
            <person name="Graf L."/>
            <person name="Yang J.H."/>
            <person name="Qiu H."/>
            <person name="Zel Zion U."/>
            <person name="Chan C.X."/>
            <person name="Stephens T.G."/>
            <person name="Weber A.P.M."/>
            <person name="Boo G.H."/>
            <person name="Boo S.M."/>
            <person name="Kim K.M."/>
            <person name="Shin Y."/>
            <person name="Jung M."/>
            <person name="Lee S.J."/>
            <person name="Yim H.S."/>
            <person name="Lee J.H."/>
            <person name="Bhattacharya D."/>
            <person name="Yoon H.S."/>
        </authorList>
    </citation>
    <scope>NUCLEOTIDE SEQUENCE [LARGE SCALE GENOMIC DNA]</scope>
    <source>
        <strain evidence="2 3">SKKU-2015</strain>
        <tissue evidence="2">Whole body</tissue>
    </source>
</reference>
<protein>
    <submittedName>
        <fullName evidence="2">Uncharacterized protein</fullName>
    </submittedName>
</protein>
<dbReference type="EMBL" id="NBIV01000001">
    <property type="protein sequence ID" value="PXF49980.1"/>
    <property type="molecule type" value="Genomic_DNA"/>
</dbReference>
<dbReference type="Proteomes" id="UP000247409">
    <property type="component" value="Unassembled WGS sequence"/>
</dbReference>
<dbReference type="AlphaFoldDB" id="A0A2V3JCF6"/>
<organism evidence="2 3">
    <name type="scientific">Gracilariopsis chorda</name>
    <dbReference type="NCBI Taxonomy" id="448386"/>
    <lineage>
        <taxon>Eukaryota</taxon>
        <taxon>Rhodophyta</taxon>
        <taxon>Florideophyceae</taxon>
        <taxon>Rhodymeniophycidae</taxon>
        <taxon>Gracilariales</taxon>
        <taxon>Gracilariaceae</taxon>
        <taxon>Gracilariopsis</taxon>
    </lineage>
</organism>
<accession>A0A2V3JCF6</accession>
<evidence type="ECO:0000256" key="1">
    <source>
        <dbReference type="SAM" id="MobiDB-lite"/>
    </source>
</evidence>
<evidence type="ECO:0000313" key="2">
    <source>
        <dbReference type="EMBL" id="PXF49980.1"/>
    </source>
</evidence>
<comment type="caution">
    <text evidence="2">The sequence shown here is derived from an EMBL/GenBank/DDBJ whole genome shotgun (WGS) entry which is preliminary data.</text>
</comment>
<sequence length="136" mass="15656">MIKLLHCERKKNVEDILGDVMIHSQGFLDTTYGAVVTSDTAMGFLRLQHAAKQRAKEQQEKKDAETGANMQAERQKKRAARQTLELHRALVRSKRYFEPVVAIRSLQERAVRAKLRFVGEHLDRAVWLNIIDNGNF</sequence>
<keyword evidence="3" id="KW-1185">Reference proteome</keyword>
<feature type="compositionally biased region" description="Basic and acidic residues" evidence="1">
    <location>
        <begin position="54"/>
        <end position="65"/>
    </location>
</feature>
<proteinExistence type="predicted"/>
<evidence type="ECO:0000313" key="3">
    <source>
        <dbReference type="Proteomes" id="UP000247409"/>
    </source>
</evidence>
<gene>
    <name evidence="2" type="ORF">BWQ96_00140</name>
</gene>
<name>A0A2V3JCF6_9FLOR</name>